<proteinExistence type="inferred from homology"/>
<gene>
    <name evidence="6" type="ORF">K788_0007631</name>
</gene>
<dbReference type="Gene3D" id="1.10.10.10">
    <property type="entry name" value="Winged helix-like DNA-binding domain superfamily/Winged helix DNA-binding domain"/>
    <property type="match status" value="1"/>
</dbReference>
<keyword evidence="3" id="KW-0238">DNA-binding</keyword>
<dbReference type="InterPro" id="IPR000847">
    <property type="entry name" value="LysR_HTH_N"/>
</dbReference>
<dbReference type="Pfam" id="PF00126">
    <property type="entry name" value="HTH_1"/>
    <property type="match status" value="1"/>
</dbReference>
<name>A0A0N7JUX5_9BURK</name>
<dbReference type="Pfam" id="PF03466">
    <property type="entry name" value="LysR_substrate"/>
    <property type="match status" value="1"/>
</dbReference>
<dbReference type="PROSITE" id="PS50931">
    <property type="entry name" value="HTH_LYSR"/>
    <property type="match status" value="1"/>
</dbReference>
<dbReference type="PANTHER" id="PTHR30126">
    <property type="entry name" value="HTH-TYPE TRANSCRIPTIONAL REGULATOR"/>
    <property type="match status" value="1"/>
</dbReference>
<evidence type="ECO:0000256" key="3">
    <source>
        <dbReference type="ARBA" id="ARBA00023125"/>
    </source>
</evidence>
<keyword evidence="4" id="KW-0804">Transcription</keyword>
<dbReference type="SUPFAM" id="SSF53850">
    <property type="entry name" value="Periplasmic binding protein-like II"/>
    <property type="match status" value="1"/>
</dbReference>
<dbReference type="EMBL" id="CP012747">
    <property type="protein sequence ID" value="ALL67629.1"/>
    <property type="molecule type" value="Genomic_DNA"/>
</dbReference>
<accession>A0A0N7JUX5</accession>
<evidence type="ECO:0000313" key="7">
    <source>
        <dbReference type="Proteomes" id="UP000019146"/>
    </source>
</evidence>
<reference evidence="6 7" key="1">
    <citation type="journal article" date="2014" name="Genome Announc.">
        <title>Draft Genome Sequence of the Haloacid-Degrading Burkholderia caribensis Strain MBA4.</title>
        <authorList>
            <person name="Pan Y."/>
            <person name="Kong K.F."/>
            <person name="Tsang J.S."/>
        </authorList>
    </citation>
    <scope>NUCLEOTIDE SEQUENCE [LARGE SCALE GENOMIC DNA]</scope>
    <source>
        <strain evidence="6 7">MBA4</strain>
    </source>
</reference>
<dbReference type="SUPFAM" id="SSF46785">
    <property type="entry name" value="Winged helix' DNA-binding domain"/>
    <property type="match status" value="1"/>
</dbReference>
<dbReference type="Proteomes" id="UP000019146">
    <property type="component" value="Chromosome 2"/>
</dbReference>
<dbReference type="KEGG" id="bcai:K788_0007631"/>
<evidence type="ECO:0000256" key="4">
    <source>
        <dbReference type="ARBA" id="ARBA00023163"/>
    </source>
</evidence>
<dbReference type="Gene3D" id="3.40.190.290">
    <property type="match status" value="1"/>
</dbReference>
<keyword evidence="2" id="KW-0805">Transcription regulation</keyword>
<dbReference type="RefSeq" id="WP_051454092.1">
    <property type="nucleotide sequence ID" value="NZ_CP012747.1"/>
</dbReference>
<dbReference type="GeneID" id="69971429"/>
<evidence type="ECO:0000256" key="1">
    <source>
        <dbReference type="ARBA" id="ARBA00009437"/>
    </source>
</evidence>
<dbReference type="InterPro" id="IPR036388">
    <property type="entry name" value="WH-like_DNA-bd_sf"/>
</dbReference>
<feature type="domain" description="HTH lysR-type" evidence="5">
    <location>
        <begin position="6"/>
        <end position="63"/>
    </location>
</feature>
<protein>
    <submittedName>
        <fullName evidence="6">Transcriptional regulator, LysR family</fullName>
    </submittedName>
</protein>
<comment type="similarity">
    <text evidence="1">Belongs to the LysR transcriptional regulatory family.</text>
</comment>
<dbReference type="PANTHER" id="PTHR30126:SF88">
    <property type="entry name" value="TRANSCRIPTIONAL REGULATOR-RELATED"/>
    <property type="match status" value="1"/>
</dbReference>
<evidence type="ECO:0000259" key="5">
    <source>
        <dbReference type="PROSITE" id="PS50931"/>
    </source>
</evidence>
<dbReference type="AlphaFoldDB" id="A0A0N7JUX5"/>
<dbReference type="InterPro" id="IPR036390">
    <property type="entry name" value="WH_DNA-bd_sf"/>
</dbReference>
<organism evidence="6 7">
    <name type="scientific">Paraburkholderia caribensis MBA4</name>
    <dbReference type="NCBI Taxonomy" id="1323664"/>
    <lineage>
        <taxon>Bacteria</taxon>
        <taxon>Pseudomonadati</taxon>
        <taxon>Pseudomonadota</taxon>
        <taxon>Betaproteobacteria</taxon>
        <taxon>Burkholderiales</taxon>
        <taxon>Burkholderiaceae</taxon>
        <taxon>Paraburkholderia</taxon>
    </lineage>
</organism>
<dbReference type="GO" id="GO:0000976">
    <property type="term" value="F:transcription cis-regulatory region binding"/>
    <property type="evidence" value="ECO:0007669"/>
    <property type="project" value="TreeGrafter"/>
</dbReference>
<dbReference type="InterPro" id="IPR005119">
    <property type="entry name" value="LysR_subst-bd"/>
</dbReference>
<dbReference type="GO" id="GO:0003700">
    <property type="term" value="F:DNA-binding transcription factor activity"/>
    <property type="evidence" value="ECO:0007669"/>
    <property type="project" value="InterPro"/>
</dbReference>
<evidence type="ECO:0000313" key="6">
    <source>
        <dbReference type="EMBL" id="ALL67629.1"/>
    </source>
</evidence>
<sequence length="306" mass="33818">MMFPRISLDQWQAFTATVECGGFQRAGDYLHKSQSAVSHAVNRMEVLLGQQLFTIEGRKAALTPLGCSLLPHAKQLLGSAQKLERSARQFQPGMFSELSVAFDVLFPIDLVGLALQRFSSALPGYRVRIYETALSGTSELLEDGTVELGVASNLPSDLLQEPLLTIDMVCVVASDHTLAKNTQGLAIGELNQFRQVVIRDSGTRIHKDSGWLGASQRWTVSNLSTAKGFVERGQGFAWLPKNTIADELEDGRLSIVPLHDMREREVPIYLGYPEEYKLNPDVRMMVHTIREVCQEARSGSRAATEA</sequence>
<evidence type="ECO:0000256" key="2">
    <source>
        <dbReference type="ARBA" id="ARBA00023015"/>
    </source>
</evidence>